<dbReference type="EMBL" id="JAIRAU010000043">
    <property type="protein sequence ID" value="MBZ5713443.1"/>
    <property type="molecule type" value="Genomic_DNA"/>
</dbReference>
<organism evidence="1 2">
    <name type="scientific">Nannocystis pusilla</name>
    <dbReference type="NCBI Taxonomy" id="889268"/>
    <lineage>
        <taxon>Bacteria</taxon>
        <taxon>Pseudomonadati</taxon>
        <taxon>Myxococcota</taxon>
        <taxon>Polyangia</taxon>
        <taxon>Nannocystales</taxon>
        <taxon>Nannocystaceae</taxon>
        <taxon>Nannocystis</taxon>
    </lineage>
</organism>
<proteinExistence type="predicted"/>
<reference evidence="1" key="1">
    <citation type="submission" date="2021-08" db="EMBL/GenBank/DDBJ databases">
        <authorList>
            <person name="Stevens D.C."/>
        </authorList>
    </citation>
    <scope>NUCLEOTIDE SEQUENCE</scope>
    <source>
        <strain evidence="1">DSM 53165</strain>
    </source>
</reference>
<gene>
    <name evidence="1" type="ORF">K7C98_29780</name>
</gene>
<sequence>MRIDQAEIDSWIQPLTGKKGDRWPEQRTFRALLRSGELHRFASDAHVLVGRSASDPDAHLITTTALLEDELAADELKFIKELLASWSPPTVWLAWLQRDTRMQRLHPELLRSSGLSKVTRKKIRGWAISVGVKLDDLKALIRG</sequence>
<name>A0ABS7TYU5_9BACT</name>
<comment type="caution">
    <text evidence="1">The sequence shown here is derived from an EMBL/GenBank/DDBJ whole genome shotgun (WGS) entry which is preliminary data.</text>
</comment>
<evidence type="ECO:0000313" key="2">
    <source>
        <dbReference type="Proteomes" id="UP001139031"/>
    </source>
</evidence>
<keyword evidence="2" id="KW-1185">Reference proteome</keyword>
<dbReference type="RefSeq" id="WP_224195183.1">
    <property type="nucleotide sequence ID" value="NZ_JAIRAU010000043.1"/>
</dbReference>
<evidence type="ECO:0000313" key="1">
    <source>
        <dbReference type="EMBL" id="MBZ5713443.1"/>
    </source>
</evidence>
<accession>A0ABS7TYU5</accession>
<dbReference type="Proteomes" id="UP001139031">
    <property type="component" value="Unassembled WGS sequence"/>
</dbReference>
<protein>
    <submittedName>
        <fullName evidence="1">Uncharacterized protein</fullName>
    </submittedName>
</protein>